<evidence type="ECO:0000313" key="6">
    <source>
        <dbReference type="Proteomes" id="UP000679950"/>
    </source>
</evidence>
<dbReference type="PANTHER" id="PTHR11839:SF18">
    <property type="entry name" value="NUDIX HYDROLASE DOMAIN-CONTAINING PROTEIN"/>
    <property type="match status" value="1"/>
</dbReference>
<comment type="caution">
    <text evidence="5">The sequence shown here is derived from an EMBL/GenBank/DDBJ whole genome shotgun (WGS) entry which is preliminary data.</text>
</comment>
<dbReference type="SUPFAM" id="SSF55811">
    <property type="entry name" value="Nudix"/>
    <property type="match status" value="1"/>
</dbReference>
<gene>
    <name evidence="5" type="ORF">J8TS2_00220</name>
</gene>
<dbReference type="InterPro" id="IPR020084">
    <property type="entry name" value="NUDIX_hydrolase_CS"/>
</dbReference>
<dbReference type="RefSeq" id="WP_212964799.1">
    <property type="nucleotide sequence ID" value="NZ_BORB01000001.1"/>
</dbReference>
<evidence type="ECO:0000256" key="1">
    <source>
        <dbReference type="ARBA" id="ARBA00001946"/>
    </source>
</evidence>
<comment type="similarity">
    <text evidence="3">Belongs to the Nudix hydrolase family.</text>
</comment>
<keyword evidence="6" id="KW-1185">Reference proteome</keyword>
<dbReference type="Proteomes" id="UP000679950">
    <property type="component" value="Unassembled WGS sequence"/>
</dbReference>
<protein>
    <submittedName>
        <fullName evidence="5">ADP-ribose pyrophosphatase</fullName>
    </submittedName>
</protein>
<organism evidence="5 6">
    <name type="scientific">Lederbergia ruris</name>
    <dbReference type="NCBI Taxonomy" id="217495"/>
    <lineage>
        <taxon>Bacteria</taxon>
        <taxon>Bacillati</taxon>
        <taxon>Bacillota</taxon>
        <taxon>Bacilli</taxon>
        <taxon>Bacillales</taxon>
        <taxon>Bacillaceae</taxon>
        <taxon>Lederbergia</taxon>
    </lineage>
</organism>
<dbReference type="PANTHER" id="PTHR11839">
    <property type="entry name" value="UDP/ADP-SUGAR PYROPHOSPHATASE"/>
    <property type="match status" value="1"/>
</dbReference>
<evidence type="ECO:0000256" key="2">
    <source>
        <dbReference type="ARBA" id="ARBA00022801"/>
    </source>
</evidence>
<evidence type="ECO:0000259" key="4">
    <source>
        <dbReference type="PROSITE" id="PS51462"/>
    </source>
</evidence>
<dbReference type="Pfam" id="PF00293">
    <property type="entry name" value="NUDIX"/>
    <property type="match status" value="1"/>
</dbReference>
<name>A0ABQ4KCK0_9BACI</name>
<evidence type="ECO:0000313" key="5">
    <source>
        <dbReference type="EMBL" id="GIN55703.1"/>
    </source>
</evidence>
<reference evidence="5 6" key="1">
    <citation type="submission" date="2021-03" db="EMBL/GenBank/DDBJ databases">
        <title>Antimicrobial resistance genes in bacteria isolated from Japanese honey, and their potential for conferring macrolide and lincosamide resistance in the American foulbrood pathogen Paenibacillus larvae.</title>
        <authorList>
            <person name="Okamoto M."/>
            <person name="Kumagai M."/>
            <person name="Kanamori H."/>
            <person name="Takamatsu D."/>
        </authorList>
    </citation>
    <scope>NUCLEOTIDE SEQUENCE [LARGE SCALE GENOMIC DNA]</scope>
    <source>
        <strain evidence="5 6">J8TS2</strain>
    </source>
</reference>
<dbReference type="EMBL" id="BORB01000001">
    <property type="protein sequence ID" value="GIN55703.1"/>
    <property type="molecule type" value="Genomic_DNA"/>
</dbReference>
<accession>A0ABQ4KCK0</accession>
<dbReference type="InterPro" id="IPR020476">
    <property type="entry name" value="Nudix_hydrolase"/>
</dbReference>
<dbReference type="Gene3D" id="3.90.79.10">
    <property type="entry name" value="Nucleoside Triphosphate Pyrophosphohydrolase"/>
    <property type="match status" value="1"/>
</dbReference>
<feature type="domain" description="Nudix hydrolase" evidence="4">
    <location>
        <begin position="41"/>
        <end position="171"/>
    </location>
</feature>
<comment type="cofactor">
    <cofactor evidence="1">
        <name>Mg(2+)</name>
        <dbReference type="ChEBI" id="CHEBI:18420"/>
    </cofactor>
</comment>
<proteinExistence type="inferred from homology"/>
<dbReference type="PROSITE" id="PS00893">
    <property type="entry name" value="NUDIX_BOX"/>
    <property type="match status" value="1"/>
</dbReference>
<evidence type="ECO:0000256" key="3">
    <source>
        <dbReference type="RuleBase" id="RU003476"/>
    </source>
</evidence>
<dbReference type="InterPro" id="IPR015797">
    <property type="entry name" value="NUDIX_hydrolase-like_dom_sf"/>
</dbReference>
<dbReference type="PRINTS" id="PR00502">
    <property type="entry name" value="NUDIXFAMILY"/>
</dbReference>
<keyword evidence="2 3" id="KW-0378">Hydrolase</keyword>
<dbReference type="PROSITE" id="PS51462">
    <property type="entry name" value="NUDIX"/>
    <property type="match status" value="1"/>
</dbReference>
<sequence>MNKFEEKTIQSQEIFNGKIIQLRVDDVELPNGKMAKREIVKHPGAVGIIPITQDGKILMVEQFRKPLERSLLEIPAGKLEQGEEPQVTAARELEEETGFRANQMNYLTSFYTAPGFSDEVIHLYIATNLEKVENPLPGDEDEFVDLLEVDLESAATFVDEKRIYDAKTVYAVLYLQMKKVLDQHE</sequence>
<dbReference type="InterPro" id="IPR000086">
    <property type="entry name" value="NUDIX_hydrolase_dom"/>
</dbReference>